<protein>
    <submittedName>
        <fullName evidence="1">Urease )</fullName>
        <ecNumber evidence="1">3.5.1.5</ecNumber>
    </submittedName>
</protein>
<gene>
    <name evidence="1" type="primary">O13465</name>
</gene>
<dbReference type="EMBL" id="LR726664">
    <property type="protein sequence ID" value="VWO97999.1"/>
    <property type="molecule type" value="Genomic_DNA"/>
</dbReference>
<keyword evidence="1" id="KW-0378">Hydrolase</keyword>
<sequence length="200" mass="22105">MLIECPDGTFLDLGEPLAEYESPPPLPDSGVPWGSWDFQNVHLEPSSHLSVLMLRCWYGEGQYLRFPLRSGDQHTTVAPTVVRLEPDRHLPSNANLSPRWLGRDHAMMFSDDDDDLDKNLLIRLSFSDPSSEGVSSYKVVGASGVTASGRVLREDLLTEGSLLARETRVLREARALSVDEESGRIAVLLRNGEGLIFAST</sequence>
<accession>A0A5K1JZQ1</accession>
<name>A0A5K1JZQ1_9APHY</name>
<dbReference type="EC" id="3.5.1.5" evidence="1"/>
<organism evidence="1">
    <name type="scientific">Ganoderma boninense</name>
    <dbReference type="NCBI Taxonomy" id="34458"/>
    <lineage>
        <taxon>Eukaryota</taxon>
        <taxon>Fungi</taxon>
        <taxon>Dikarya</taxon>
        <taxon>Basidiomycota</taxon>
        <taxon>Agaricomycotina</taxon>
        <taxon>Agaricomycetes</taxon>
        <taxon>Polyporales</taxon>
        <taxon>Polyporaceae</taxon>
        <taxon>Ganoderma</taxon>
    </lineage>
</organism>
<dbReference type="GO" id="GO:0009039">
    <property type="term" value="F:urease activity"/>
    <property type="evidence" value="ECO:0007669"/>
    <property type="project" value="UniProtKB-EC"/>
</dbReference>
<dbReference type="AlphaFoldDB" id="A0A5K1JZQ1"/>
<proteinExistence type="predicted"/>
<evidence type="ECO:0000313" key="1">
    <source>
        <dbReference type="EMBL" id="VWO97999.1"/>
    </source>
</evidence>
<reference evidence="1" key="1">
    <citation type="submission" date="2019-10" db="EMBL/GenBank/DDBJ databases">
        <authorList>
            <person name="Nor Muhammad N."/>
        </authorList>
    </citation>
    <scope>NUCLEOTIDE SEQUENCE</scope>
</reference>